<dbReference type="GO" id="GO:0008195">
    <property type="term" value="F:phosphatidate phosphatase activity"/>
    <property type="evidence" value="ECO:0007669"/>
    <property type="project" value="TreeGrafter"/>
</dbReference>
<evidence type="ECO:0000256" key="1">
    <source>
        <dbReference type="ARBA" id="ARBA00004141"/>
    </source>
</evidence>
<sequence length="290" mass="33703">MALLIGSKHIILNPSSHVIHQKPVNFLKKMSVDFGLILPVMVVVYLLEVYFKPFHRGFFCSDTSIRYPLKQETVGRVSLYLISLAFPVIFLGMGEILFASEEDYEGDINHLIGKWRVHKGFVRTYDISVSFLFGFLVCLLIVVMSTHTLGKMRPNFFEACNPNVTCPPDKPTYTYHENYICKNETTEIYSRLSFPSKHTTLCFYTMVYLSVYLQNKVRWDYLSVFNNCMQVTFMIVAWIVAITQMTDYFHHLEDIIAGIIIGSLVAWFNVCAVYNFFKQRLRIDQINQNE</sequence>
<dbReference type="GO" id="GO:0007165">
    <property type="term" value="P:signal transduction"/>
    <property type="evidence" value="ECO:0007669"/>
    <property type="project" value="TreeGrafter"/>
</dbReference>
<comment type="subcellular location">
    <subcellularLocation>
        <location evidence="1">Membrane</location>
        <topology evidence="1">Multi-pass membrane protein</topology>
    </subcellularLocation>
</comment>
<evidence type="ECO:0000256" key="3">
    <source>
        <dbReference type="ARBA" id="ARBA00022692"/>
    </source>
</evidence>
<evidence type="ECO:0000259" key="7">
    <source>
        <dbReference type="SMART" id="SM00014"/>
    </source>
</evidence>
<dbReference type="PANTHER" id="PTHR10165:SF103">
    <property type="entry name" value="PHOSPHOLIPID PHOSPHATASE HOMOLOG 1.2 HOMOLOG"/>
    <property type="match status" value="1"/>
</dbReference>
<feature type="transmembrane region" description="Helical" evidence="6">
    <location>
        <begin position="34"/>
        <end position="51"/>
    </location>
</feature>
<name>A0A0A9XMZ3_LYGHE</name>
<evidence type="ECO:0000313" key="8">
    <source>
        <dbReference type="EMBL" id="JAG22077.1"/>
    </source>
</evidence>
<keyword evidence="5 6" id="KW-0472">Membrane</keyword>
<dbReference type="InterPro" id="IPR000326">
    <property type="entry name" value="PAP2/HPO"/>
</dbReference>
<dbReference type="SMART" id="SM00014">
    <property type="entry name" value="acidPPc"/>
    <property type="match status" value="1"/>
</dbReference>
<dbReference type="GO" id="GO:0046839">
    <property type="term" value="P:phospholipid dephosphorylation"/>
    <property type="evidence" value="ECO:0007669"/>
    <property type="project" value="TreeGrafter"/>
</dbReference>
<dbReference type="InterPro" id="IPR036938">
    <property type="entry name" value="PAP2/HPO_sf"/>
</dbReference>
<evidence type="ECO:0000256" key="2">
    <source>
        <dbReference type="ARBA" id="ARBA00008816"/>
    </source>
</evidence>
<evidence type="ECO:0000256" key="6">
    <source>
        <dbReference type="SAM" id="Phobius"/>
    </source>
</evidence>
<gene>
    <name evidence="8" type="primary">wun_9</name>
    <name evidence="8" type="ORF">CM83_99225</name>
</gene>
<dbReference type="GO" id="GO:0005886">
    <property type="term" value="C:plasma membrane"/>
    <property type="evidence" value="ECO:0007669"/>
    <property type="project" value="TreeGrafter"/>
</dbReference>
<feature type="transmembrane region" description="Helical" evidence="6">
    <location>
        <begin position="224"/>
        <end position="243"/>
    </location>
</feature>
<dbReference type="AlphaFoldDB" id="A0A0A9XMZ3"/>
<comment type="similarity">
    <text evidence="2">Belongs to the PA-phosphatase related phosphoesterase family.</text>
</comment>
<keyword evidence="3 6" id="KW-0812">Transmembrane</keyword>
<dbReference type="PANTHER" id="PTHR10165">
    <property type="entry name" value="LIPID PHOSPHATE PHOSPHATASE"/>
    <property type="match status" value="1"/>
</dbReference>
<evidence type="ECO:0000313" key="9">
    <source>
        <dbReference type="EMBL" id="JAG62638.1"/>
    </source>
</evidence>
<dbReference type="Gene3D" id="1.20.144.10">
    <property type="entry name" value="Phosphatidic acid phosphatase type 2/haloperoxidase"/>
    <property type="match status" value="1"/>
</dbReference>
<dbReference type="InterPro" id="IPR043216">
    <property type="entry name" value="PAP-like"/>
</dbReference>
<feature type="transmembrane region" description="Helical" evidence="6">
    <location>
        <begin position="79"/>
        <end position="100"/>
    </location>
</feature>
<feature type="transmembrane region" description="Helical" evidence="6">
    <location>
        <begin position="255"/>
        <end position="277"/>
    </location>
</feature>
<evidence type="ECO:0000256" key="5">
    <source>
        <dbReference type="ARBA" id="ARBA00023136"/>
    </source>
</evidence>
<dbReference type="EMBL" id="GBHO01021527">
    <property type="protein sequence ID" value="JAG22077.1"/>
    <property type="molecule type" value="Transcribed_RNA"/>
</dbReference>
<dbReference type="Pfam" id="PF01569">
    <property type="entry name" value="PAP2"/>
    <property type="match status" value="1"/>
</dbReference>
<evidence type="ECO:0000256" key="4">
    <source>
        <dbReference type="ARBA" id="ARBA00022989"/>
    </source>
</evidence>
<accession>A0A0A9XMZ3</accession>
<feature type="domain" description="Phosphatidic acid phosphatase type 2/haloperoxidase" evidence="7">
    <location>
        <begin position="128"/>
        <end position="270"/>
    </location>
</feature>
<organism evidence="8">
    <name type="scientific">Lygus hesperus</name>
    <name type="common">Western plant bug</name>
    <dbReference type="NCBI Taxonomy" id="30085"/>
    <lineage>
        <taxon>Eukaryota</taxon>
        <taxon>Metazoa</taxon>
        <taxon>Ecdysozoa</taxon>
        <taxon>Arthropoda</taxon>
        <taxon>Hexapoda</taxon>
        <taxon>Insecta</taxon>
        <taxon>Pterygota</taxon>
        <taxon>Neoptera</taxon>
        <taxon>Paraneoptera</taxon>
        <taxon>Hemiptera</taxon>
        <taxon>Heteroptera</taxon>
        <taxon>Panheteroptera</taxon>
        <taxon>Cimicomorpha</taxon>
        <taxon>Miridae</taxon>
        <taxon>Mirini</taxon>
        <taxon>Lygus</taxon>
    </lineage>
</organism>
<reference evidence="8" key="2">
    <citation type="submission" date="2014-07" db="EMBL/GenBank/DDBJ databases">
        <authorList>
            <person name="Hull J."/>
        </authorList>
    </citation>
    <scope>NUCLEOTIDE SEQUENCE</scope>
</reference>
<feature type="transmembrane region" description="Helical" evidence="6">
    <location>
        <begin position="120"/>
        <end position="143"/>
    </location>
</feature>
<reference evidence="8" key="1">
    <citation type="journal article" date="2014" name="PLoS ONE">
        <title>Transcriptome-Based Identification of ABC Transporters in the Western Tarnished Plant Bug Lygus hesperus.</title>
        <authorList>
            <person name="Hull J.J."/>
            <person name="Chaney K."/>
            <person name="Geib S.M."/>
            <person name="Fabrick J.A."/>
            <person name="Brent C.S."/>
            <person name="Walsh D."/>
            <person name="Lavine L.C."/>
        </authorList>
    </citation>
    <scope>NUCLEOTIDE SEQUENCE</scope>
</reference>
<reference evidence="9" key="3">
    <citation type="submission" date="2014-09" db="EMBL/GenBank/DDBJ databases">
        <authorList>
            <person name="Magalhaes I.L.F."/>
            <person name="Oliveira U."/>
            <person name="Santos F.R."/>
            <person name="Vidigal T.H.D.A."/>
            <person name="Brescovit A.D."/>
            <person name="Santos A.J."/>
        </authorList>
    </citation>
    <scope>NUCLEOTIDE SEQUENCE</scope>
</reference>
<proteinExistence type="inferred from homology"/>
<dbReference type="GO" id="GO:0006644">
    <property type="term" value="P:phospholipid metabolic process"/>
    <property type="evidence" value="ECO:0007669"/>
    <property type="project" value="InterPro"/>
</dbReference>
<protein>
    <submittedName>
        <fullName evidence="8">Putative phosphatidate phosphatase</fullName>
    </submittedName>
</protein>
<keyword evidence="4 6" id="KW-1133">Transmembrane helix</keyword>
<dbReference type="EMBL" id="GBRD01003183">
    <property type="protein sequence ID" value="JAG62638.1"/>
    <property type="molecule type" value="Transcribed_RNA"/>
</dbReference>
<dbReference type="SUPFAM" id="SSF48317">
    <property type="entry name" value="Acid phosphatase/Vanadium-dependent haloperoxidase"/>
    <property type="match status" value="1"/>
</dbReference>